<keyword evidence="2" id="KW-1185">Reference proteome</keyword>
<feature type="non-terminal residue" evidence="1">
    <location>
        <position position="1"/>
    </location>
</feature>
<evidence type="ECO:0000313" key="2">
    <source>
        <dbReference type="Proteomes" id="UP000190162"/>
    </source>
</evidence>
<organism evidence="1 2">
    <name type="scientific">Enterovibrio nigricans DSM 22720</name>
    <dbReference type="NCBI Taxonomy" id="1121868"/>
    <lineage>
        <taxon>Bacteria</taxon>
        <taxon>Pseudomonadati</taxon>
        <taxon>Pseudomonadota</taxon>
        <taxon>Gammaproteobacteria</taxon>
        <taxon>Vibrionales</taxon>
        <taxon>Vibrionaceae</taxon>
        <taxon>Enterovibrio</taxon>
    </lineage>
</organism>
<dbReference type="AlphaFoldDB" id="A0A1T4WEM5"/>
<gene>
    <name evidence="1" type="ORF">SAMN02745132_04899</name>
</gene>
<evidence type="ECO:0000313" key="1">
    <source>
        <dbReference type="EMBL" id="SKA75599.1"/>
    </source>
</evidence>
<name>A0A1T4WEM5_9GAMM</name>
<reference evidence="2" key="1">
    <citation type="submission" date="2017-02" db="EMBL/GenBank/DDBJ databases">
        <authorList>
            <person name="Varghese N."/>
            <person name="Submissions S."/>
        </authorList>
    </citation>
    <scope>NUCLEOTIDE SEQUENCE [LARGE SCALE GENOMIC DNA]</scope>
    <source>
        <strain evidence="2">DSM 22720</strain>
    </source>
</reference>
<accession>A0A1T4WEM5</accession>
<sequence length="105" mass="11348">TAGQDFALVPSSKFDTWKAARASAFALALKKARRAVPWSTENKCNPTGKTAVSPLEHALMDITGWSVKGVQCLLKPLSLGATVPIDKYLSISLRNGELRTHAMHT</sequence>
<dbReference type="Proteomes" id="UP000190162">
    <property type="component" value="Unassembled WGS sequence"/>
</dbReference>
<protein>
    <submittedName>
        <fullName evidence="1">Uncharacterized protein</fullName>
    </submittedName>
</protein>
<proteinExistence type="predicted"/>
<dbReference type="EMBL" id="FUXU01000211">
    <property type="protein sequence ID" value="SKA75599.1"/>
    <property type="molecule type" value="Genomic_DNA"/>
</dbReference>